<sequence>MDKVIIHISDLHVTTYRGNDGVINTKIDSYLTTNNDQSNADYFIQCFIDKIKEDFAGYSFILIITGDISNSGEVKEFDFASKFINKVMSELVISVDNCIIVPGDHDVHRRSLINALDETPSDESYLMNEVKFKNFSSFYKNIKKTDFSFGTIIFDHIVVENTIVLIAINSNYKIDASGGEGYVPVEKFRMEIELLKKALGNDQLQIIACWHHNFTAGYDDTNRGQWEPDNRKHFLAELERQNIKLVLNGNEHTNNSKSVLLGTVRSSDSGAFSSVKYDTTFKVYPIKIDDSIILDNKIYGLQKTNGNDSSYFWNIRDNHGAKQPERFELFEKNDQVINEIVDLPHDLTPFMPDSDLGINEVEPIFYDNISISEKLYSIVREEKLFHSGHFHWSDTSRAHNWIDVSKLLEHNENLYFVQNAIIDIIDTFNLAVNCNLIIGLGYEGNIISSKASIKYNIPYSSLPYSYRYNDHHDYEKKLNYDNKTGDFKTVIIITDVVNDGRTIRKLVDKREKAFFEKVERIIVLSLFYTGHENINTDILNANKLPENYDRESDYVVNNIEYYTVKSLRVEKCPYGKDYKEACFIYRDELSCVHLFYDSVENKSKDISVV</sequence>
<reference evidence="3 4" key="1">
    <citation type="submission" date="2020-12" db="EMBL/GenBank/DDBJ databases">
        <title>HMF7856_wgs.fasta genome submission.</title>
        <authorList>
            <person name="Kang H."/>
            <person name="Kim H."/>
            <person name="Joh K."/>
        </authorList>
    </citation>
    <scope>NUCLEOTIDE SEQUENCE [LARGE SCALE GENOMIC DNA]</scope>
    <source>
        <strain evidence="3 4">HMF7856</strain>
    </source>
</reference>
<dbReference type="Gene3D" id="3.40.50.2020">
    <property type="match status" value="1"/>
</dbReference>
<dbReference type="SUPFAM" id="SSF53271">
    <property type="entry name" value="PRTase-like"/>
    <property type="match status" value="1"/>
</dbReference>
<dbReference type="KEGG" id="mgik:GO620_000175"/>
<dbReference type="InterPro" id="IPR029057">
    <property type="entry name" value="PRTase-like"/>
</dbReference>
<dbReference type="PANTHER" id="PTHR42988">
    <property type="entry name" value="PHOSPHOHYDROLASE"/>
    <property type="match status" value="1"/>
</dbReference>
<name>A0A6I4HVV6_9SPHI</name>
<protein>
    <submittedName>
        <fullName evidence="3">Metallophosphoesterase</fullName>
    </submittedName>
</protein>
<keyword evidence="2" id="KW-0378">Hydrolase</keyword>
<evidence type="ECO:0000256" key="2">
    <source>
        <dbReference type="ARBA" id="ARBA00022801"/>
    </source>
</evidence>
<evidence type="ECO:0000256" key="1">
    <source>
        <dbReference type="ARBA" id="ARBA00022723"/>
    </source>
</evidence>
<dbReference type="PANTHER" id="PTHR42988:SF2">
    <property type="entry name" value="CYCLIC NUCLEOTIDE PHOSPHODIESTERASE CBUA0032-RELATED"/>
    <property type="match status" value="1"/>
</dbReference>
<dbReference type="GO" id="GO:0046872">
    <property type="term" value="F:metal ion binding"/>
    <property type="evidence" value="ECO:0007669"/>
    <property type="project" value="UniProtKB-KW"/>
</dbReference>
<proteinExistence type="predicted"/>
<evidence type="ECO:0000313" key="4">
    <source>
        <dbReference type="Proteomes" id="UP000429232"/>
    </source>
</evidence>
<keyword evidence="1" id="KW-0479">Metal-binding</keyword>
<dbReference type="EMBL" id="CP066775">
    <property type="protein sequence ID" value="QQL49902.1"/>
    <property type="molecule type" value="Genomic_DNA"/>
</dbReference>
<dbReference type="AlphaFoldDB" id="A0A6I4HVV6"/>
<evidence type="ECO:0000313" key="3">
    <source>
        <dbReference type="EMBL" id="QQL49902.1"/>
    </source>
</evidence>
<accession>A0A6I4HVV6</accession>
<dbReference type="InterPro" id="IPR029052">
    <property type="entry name" value="Metallo-depent_PP-like"/>
</dbReference>
<dbReference type="Proteomes" id="UP000429232">
    <property type="component" value="Chromosome"/>
</dbReference>
<organism evidence="3 4">
    <name type="scientific">Mucilaginibacter ginkgonis</name>
    <dbReference type="NCBI Taxonomy" id="2682091"/>
    <lineage>
        <taxon>Bacteria</taxon>
        <taxon>Pseudomonadati</taxon>
        <taxon>Bacteroidota</taxon>
        <taxon>Sphingobacteriia</taxon>
        <taxon>Sphingobacteriales</taxon>
        <taxon>Sphingobacteriaceae</taxon>
        <taxon>Mucilaginibacter</taxon>
    </lineage>
</organism>
<dbReference type="GO" id="GO:0016787">
    <property type="term" value="F:hydrolase activity"/>
    <property type="evidence" value="ECO:0007669"/>
    <property type="project" value="UniProtKB-KW"/>
</dbReference>
<keyword evidence="4" id="KW-1185">Reference proteome</keyword>
<dbReference type="Gene3D" id="3.60.21.10">
    <property type="match status" value="1"/>
</dbReference>
<dbReference type="InterPro" id="IPR050884">
    <property type="entry name" value="CNP_phosphodiesterase-III"/>
</dbReference>
<dbReference type="RefSeq" id="WP_157523389.1">
    <property type="nucleotide sequence ID" value="NZ_CP066775.1"/>
</dbReference>
<dbReference type="SUPFAM" id="SSF56300">
    <property type="entry name" value="Metallo-dependent phosphatases"/>
    <property type="match status" value="1"/>
</dbReference>
<gene>
    <name evidence="3" type="ORF">GO620_000175</name>
</gene>